<dbReference type="GO" id="GO:0006508">
    <property type="term" value="P:proteolysis"/>
    <property type="evidence" value="ECO:0007669"/>
    <property type="project" value="UniProtKB-KW"/>
</dbReference>
<keyword evidence="6" id="KW-0862">Zinc</keyword>
<name>X0RUU4_9ZZZZ</name>
<keyword evidence="8" id="KW-0482">Metalloprotease</keyword>
<dbReference type="EMBL" id="BARS01007576">
    <property type="protein sequence ID" value="GAF67502.1"/>
    <property type="molecule type" value="Genomic_DNA"/>
</dbReference>
<keyword evidence="5" id="KW-0378">Hydrolase</keyword>
<evidence type="ECO:0000259" key="11">
    <source>
        <dbReference type="Pfam" id="PF02163"/>
    </source>
</evidence>
<sequence length="236" mass="25980">HPVVARTINAEGGPRKLDIPSGARITAVDGAPVSNFYEIIREIRRYAGERITIDWRLDEEKAGSVALSVGTDGESITVKSYFSEIIILPLGDLQRSYKADGPVDAVVMGYKRTVMFIAQTYITLKRLISGLVSPKHLMGPVGIISFSYRIVAEQPFVYHVYFLGLISATIAVFNFLPLPPLDGGLVVLLLVEKAKGSALSERVQGIIAYAGWALILTLVLYVTFNDILRTFFGYRL</sequence>
<dbReference type="InterPro" id="IPR004387">
    <property type="entry name" value="Pept_M50_Zn"/>
</dbReference>
<dbReference type="AlphaFoldDB" id="X0RUU4"/>
<evidence type="ECO:0000256" key="6">
    <source>
        <dbReference type="ARBA" id="ARBA00022833"/>
    </source>
</evidence>
<evidence type="ECO:0000256" key="10">
    <source>
        <dbReference type="SAM" id="Phobius"/>
    </source>
</evidence>
<keyword evidence="9 10" id="KW-0472">Membrane</keyword>
<keyword evidence="7 10" id="KW-1133">Transmembrane helix</keyword>
<comment type="subcellular location">
    <subcellularLocation>
        <location evidence="2">Membrane</location>
        <topology evidence="2">Multi-pass membrane protein</topology>
    </subcellularLocation>
</comment>
<dbReference type="PANTHER" id="PTHR42837:SF2">
    <property type="entry name" value="MEMBRANE METALLOPROTEASE ARASP2, CHLOROPLASTIC-RELATED"/>
    <property type="match status" value="1"/>
</dbReference>
<comment type="caution">
    <text evidence="12">The sequence shown here is derived from an EMBL/GenBank/DDBJ whole genome shotgun (WGS) entry which is preliminary data.</text>
</comment>
<evidence type="ECO:0000313" key="12">
    <source>
        <dbReference type="EMBL" id="GAF67502.1"/>
    </source>
</evidence>
<feature type="transmembrane region" description="Helical" evidence="10">
    <location>
        <begin position="156"/>
        <end position="176"/>
    </location>
</feature>
<feature type="domain" description="Peptidase M50" evidence="11">
    <location>
        <begin position="100"/>
        <end position="218"/>
    </location>
</feature>
<protein>
    <recommendedName>
        <fullName evidence="11">Peptidase M50 domain-containing protein</fullName>
    </recommendedName>
</protein>
<evidence type="ECO:0000256" key="2">
    <source>
        <dbReference type="ARBA" id="ARBA00004141"/>
    </source>
</evidence>
<feature type="non-terminal residue" evidence="12">
    <location>
        <position position="1"/>
    </location>
</feature>
<evidence type="ECO:0000256" key="1">
    <source>
        <dbReference type="ARBA" id="ARBA00001947"/>
    </source>
</evidence>
<keyword evidence="3" id="KW-0645">Protease</keyword>
<dbReference type="InterPro" id="IPR008915">
    <property type="entry name" value="Peptidase_M50"/>
</dbReference>
<gene>
    <name evidence="12" type="ORF">S01H1_14548</name>
</gene>
<evidence type="ECO:0000256" key="8">
    <source>
        <dbReference type="ARBA" id="ARBA00023049"/>
    </source>
</evidence>
<dbReference type="GO" id="GO:0016020">
    <property type="term" value="C:membrane"/>
    <property type="evidence" value="ECO:0007669"/>
    <property type="project" value="UniProtKB-SubCell"/>
</dbReference>
<proteinExistence type="predicted"/>
<dbReference type="PANTHER" id="PTHR42837">
    <property type="entry name" value="REGULATOR OF SIGMA-E PROTEASE RSEP"/>
    <property type="match status" value="1"/>
</dbReference>
<evidence type="ECO:0000256" key="9">
    <source>
        <dbReference type="ARBA" id="ARBA00023136"/>
    </source>
</evidence>
<evidence type="ECO:0000256" key="7">
    <source>
        <dbReference type="ARBA" id="ARBA00022989"/>
    </source>
</evidence>
<accession>X0RUU4</accession>
<reference evidence="12" key="1">
    <citation type="journal article" date="2014" name="Front. Microbiol.">
        <title>High frequency of phylogenetically diverse reductive dehalogenase-homologous genes in deep subseafloor sedimentary metagenomes.</title>
        <authorList>
            <person name="Kawai M."/>
            <person name="Futagami T."/>
            <person name="Toyoda A."/>
            <person name="Takaki Y."/>
            <person name="Nishi S."/>
            <person name="Hori S."/>
            <person name="Arai W."/>
            <person name="Tsubouchi T."/>
            <person name="Morono Y."/>
            <person name="Uchiyama I."/>
            <person name="Ito T."/>
            <person name="Fujiyama A."/>
            <person name="Inagaki F."/>
            <person name="Takami H."/>
        </authorList>
    </citation>
    <scope>NUCLEOTIDE SEQUENCE</scope>
    <source>
        <strain evidence="12">Expedition CK06-06</strain>
    </source>
</reference>
<organism evidence="12">
    <name type="scientific">marine sediment metagenome</name>
    <dbReference type="NCBI Taxonomy" id="412755"/>
    <lineage>
        <taxon>unclassified sequences</taxon>
        <taxon>metagenomes</taxon>
        <taxon>ecological metagenomes</taxon>
    </lineage>
</organism>
<evidence type="ECO:0000256" key="3">
    <source>
        <dbReference type="ARBA" id="ARBA00022670"/>
    </source>
</evidence>
<dbReference type="InterPro" id="IPR036034">
    <property type="entry name" value="PDZ_sf"/>
</dbReference>
<keyword evidence="4 10" id="KW-0812">Transmembrane</keyword>
<dbReference type="Pfam" id="PF02163">
    <property type="entry name" value="Peptidase_M50"/>
    <property type="match status" value="1"/>
</dbReference>
<comment type="cofactor">
    <cofactor evidence="1">
        <name>Zn(2+)</name>
        <dbReference type="ChEBI" id="CHEBI:29105"/>
    </cofactor>
</comment>
<dbReference type="Gene3D" id="2.30.42.10">
    <property type="match status" value="1"/>
</dbReference>
<evidence type="ECO:0000256" key="4">
    <source>
        <dbReference type="ARBA" id="ARBA00022692"/>
    </source>
</evidence>
<dbReference type="GO" id="GO:0004222">
    <property type="term" value="F:metalloendopeptidase activity"/>
    <property type="evidence" value="ECO:0007669"/>
    <property type="project" value="InterPro"/>
</dbReference>
<feature type="transmembrane region" description="Helical" evidence="10">
    <location>
        <begin position="206"/>
        <end position="228"/>
    </location>
</feature>
<evidence type="ECO:0000256" key="5">
    <source>
        <dbReference type="ARBA" id="ARBA00022801"/>
    </source>
</evidence>